<feature type="signal peptide" evidence="1">
    <location>
        <begin position="1"/>
        <end position="18"/>
    </location>
</feature>
<reference evidence="3 4" key="1">
    <citation type="submission" date="2018-03" db="EMBL/GenBank/DDBJ databases">
        <title>Adhaeribacter sp. HMF7605 Genome sequencing and assembly.</title>
        <authorList>
            <person name="Kang H."/>
            <person name="Kang J."/>
            <person name="Cha I."/>
            <person name="Kim H."/>
            <person name="Joh K."/>
        </authorList>
    </citation>
    <scope>NUCLEOTIDE SEQUENCE [LARGE SCALE GENOMIC DNA]</scope>
    <source>
        <strain evidence="3 4">HMF7605</strain>
    </source>
</reference>
<comment type="caution">
    <text evidence="3">The sequence shown here is derived from an EMBL/GenBank/DDBJ whole genome shotgun (WGS) entry which is preliminary data.</text>
</comment>
<evidence type="ECO:0000259" key="2">
    <source>
        <dbReference type="Pfam" id="PF26612"/>
    </source>
</evidence>
<gene>
    <name evidence="3" type="ORF">AHMF7605_21100</name>
</gene>
<dbReference type="Pfam" id="PF26612">
    <property type="entry name" value="DUF8192"/>
    <property type="match status" value="1"/>
</dbReference>
<protein>
    <recommendedName>
        <fullName evidence="2">DUF8192 domain-containing protein</fullName>
    </recommendedName>
</protein>
<name>A0A2T2YJX5_9BACT</name>
<organism evidence="3 4">
    <name type="scientific">Adhaeribacter arboris</name>
    <dbReference type="NCBI Taxonomy" id="2072846"/>
    <lineage>
        <taxon>Bacteria</taxon>
        <taxon>Pseudomonadati</taxon>
        <taxon>Bacteroidota</taxon>
        <taxon>Cytophagia</taxon>
        <taxon>Cytophagales</taxon>
        <taxon>Hymenobacteraceae</taxon>
        <taxon>Adhaeribacter</taxon>
    </lineage>
</organism>
<evidence type="ECO:0000313" key="4">
    <source>
        <dbReference type="Proteomes" id="UP000240357"/>
    </source>
</evidence>
<evidence type="ECO:0000256" key="1">
    <source>
        <dbReference type="SAM" id="SignalP"/>
    </source>
</evidence>
<evidence type="ECO:0000313" key="3">
    <source>
        <dbReference type="EMBL" id="PSR55816.1"/>
    </source>
</evidence>
<accession>A0A2T2YJX5</accession>
<dbReference type="EMBL" id="PYFT01000001">
    <property type="protein sequence ID" value="PSR55816.1"/>
    <property type="molecule type" value="Genomic_DNA"/>
</dbReference>
<dbReference type="OrthoDB" id="1099173at2"/>
<keyword evidence="1" id="KW-0732">Signal</keyword>
<sequence length="135" mass="15167">MKIVLTLLLLLSISSLHGQGLDSCGVDNKPRLNRYESELLNEYLKNHKGNFDFTNKNVVFVTGSSGSIIATKKSYFTNIKDWNKKNSRIATSLIVLSEEEKVESGGYDAMVTYWVKVLGSKRKVIKKIKQAANHT</sequence>
<dbReference type="Proteomes" id="UP000240357">
    <property type="component" value="Unassembled WGS sequence"/>
</dbReference>
<feature type="chain" id="PRO_5015430410" description="DUF8192 domain-containing protein" evidence="1">
    <location>
        <begin position="19"/>
        <end position="135"/>
    </location>
</feature>
<dbReference type="InterPro" id="IPR058505">
    <property type="entry name" value="DUF8192"/>
</dbReference>
<keyword evidence="4" id="KW-1185">Reference proteome</keyword>
<proteinExistence type="predicted"/>
<dbReference type="AlphaFoldDB" id="A0A2T2YJX5"/>
<dbReference type="RefSeq" id="WP_106931996.1">
    <property type="nucleotide sequence ID" value="NZ_PYFT01000001.1"/>
</dbReference>
<feature type="domain" description="DUF8192" evidence="2">
    <location>
        <begin position="28"/>
        <end position="130"/>
    </location>
</feature>